<dbReference type="AlphaFoldDB" id="A0A4V1RXX0"/>
<feature type="compositionally biased region" description="Polar residues" evidence="1">
    <location>
        <begin position="1"/>
        <end position="12"/>
    </location>
</feature>
<evidence type="ECO:0000256" key="1">
    <source>
        <dbReference type="SAM" id="MobiDB-lite"/>
    </source>
</evidence>
<feature type="region of interest" description="Disordered" evidence="1">
    <location>
        <begin position="120"/>
        <end position="189"/>
    </location>
</feature>
<feature type="compositionally biased region" description="Basic and acidic residues" evidence="1">
    <location>
        <begin position="144"/>
        <end position="156"/>
    </location>
</feature>
<sequence>MSTTQPCHSPTSEPRPYPRHPAPWRQTEATLYERINDVTLPDVVESAGSYLVAAPPTPIPEPSSLRDAVFIKRLHRALEVAAFGQALRCRMYGLEIAGNTRPGHTPPGLREKLRLQAWEIDSSSESETSTTPTDRNTPLSYVEELSKPESPIKDSSLDGAELAPPRKRRSEDAEEEGDAVKRRRRASDH</sequence>
<evidence type="ECO:0000313" key="2">
    <source>
        <dbReference type="EMBL" id="RYC79576.1"/>
    </source>
</evidence>
<dbReference type="EMBL" id="MQTW01000591">
    <property type="protein sequence ID" value="RYC79576.1"/>
    <property type="molecule type" value="Genomic_DNA"/>
</dbReference>
<evidence type="ECO:0000313" key="3">
    <source>
        <dbReference type="Proteomes" id="UP000290540"/>
    </source>
</evidence>
<comment type="caution">
    <text evidence="2">The sequence shown here is derived from an EMBL/GenBank/DDBJ whole genome shotgun (WGS) entry which is preliminary data.</text>
</comment>
<accession>A0A4V1RXX0</accession>
<dbReference type="Proteomes" id="UP000290540">
    <property type="component" value="Unassembled WGS sequence"/>
</dbReference>
<feature type="region of interest" description="Disordered" evidence="1">
    <location>
        <begin position="1"/>
        <end position="23"/>
    </location>
</feature>
<reference evidence="2 3" key="1">
    <citation type="submission" date="2016-12" db="EMBL/GenBank/DDBJ databases">
        <title>Draft genome sequence of Fusarium oxysporum causing rot on Narcissus.</title>
        <authorList>
            <person name="Armitage A.D."/>
            <person name="Taylor A."/>
            <person name="Clarkson J.P."/>
            <person name="Harrison R.J."/>
            <person name="Jackson A.C."/>
        </authorList>
    </citation>
    <scope>NUCLEOTIDE SEQUENCE [LARGE SCALE GENOMIC DNA]</scope>
    <source>
        <strain evidence="2 3">N139</strain>
    </source>
</reference>
<name>A0A4V1RXX0_FUSOX</name>
<organism evidence="2 3">
    <name type="scientific">Fusarium oxysporum f. sp. narcissi</name>
    <dbReference type="NCBI Taxonomy" id="451672"/>
    <lineage>
        <taxon>Eukaryota</taxon>
        <taxon>Fungi</taxon>
        <taxon>Dikarya</taxon>
        <taxon>Ascomycota</taxon>
        <taxon>Pezizomycotina</taxon>
        <taxon>Sordariomycetes</taxon>
        <taxon>Hypocreomycetidae</taxon>
        <taxon>Hypocreales</taxon>
        <taxon>Nectriaceae</taxon>
        <taxon>Fusarium</taxon>
        <taxon>Fusarium oxysporum species complex</taxon>
    </lineage>
</organism>
<protein>
    <submittedName>
        <fullName evidence="2">Uncharacterized protein</fullName>
    </submittedName>
</protein>
<proteinExistence type="predicted"/>
<gene>
    <name evidence="2" type="ORF">BFJ63_vAg17538</name>
</gene>